<feature type="transmembrane region" description="Helical" evidence="1">
    <location>
        <begin position="1085"/>
        <end position="1105"/>
    </location>
</feature>
<keyword evidence="4" id="KW-0255">Endonuclease</keyword>
<organism evidence="4 5">
    <name type="scientific">Vibrio tapetis subsp. tapetis</name>
    <dbReference type="NCBI Taxonomy" id="1671868"/>
    <lineage>
        <taxon>Bacteria</taxon>
        <taxon>Pseudomonadati</taxon>
        <taxon>Pseudomonadota</taxon>
        <taxon>Gammaproteobacteria</taxon>
        <taxon>Vibrionales</taxon>
        <taxon>Vibrionaceae</taxon>
        <taxon>Vibrio</taxon>
    </lineage>
</organism>
<keyword evidence="4" id="KW-0269">Exonuclease</keyword>
<dbReference type="CDD" id="cd04486">
    <property type="entry name" value="YhcR_OBF_like"/>
    <property type="match status" value="1"/>
</dbReference>
<name>A0A2N8ZG94_9VIBR</name>
<dbReference type="NCBIfam" id="NF033681">
    <property type="entry name" value="ExeM_NucH_DNase"/>
    <property type="match status" value="1"/>
</dbReference>
<keyword evidence="4" id="KW-0540">Nuclease</keyword>
<evidence type="ECO:0000256" key="2">
    <source>
        <dbReference type="SAM" id="SignalP"/>
    </source>
</evidence>
<keyword evidence="4" id="KW-0378">Hydrolase</keyword>
<reference evidence="4 5" key="1">
    <citation type="submission" date="2017-10" db="EMBL/GenBank/DDBJ databases">
        <authorList>
            <person name="Banno H."/>
            <person name="Chua N.-H."/>
        </authorList>
    </citation>
    <scope>NUCLEOTIDE SEQUENCE [LARGE SCALE GENOMIC DNA]</scope>
    <source>
        <strain evidence="4">Vibrio tapetis CECT4600</strain>
    </source>
</reference>
<feature type="signal peptide" evidence="2">
    <location>
        <begin position="1"/>
        <end position="22"/>
    </location>
</feature>
<accession>A0A2N8ZG94</accession>
<keyword evidence="1" id="KW-1133">Transmembrane helix</keyword>
<dbReference type="KEGG" id="vta:A2954"/>
<evidence type="ECO:0000256" key="1">
    <source>
        <dbReference type="SAM" id="Phobius"/>
    </source>
</evidence>
<sequence>MNKKMTVLAGAITSVLSASALAGINDIIITEYVEGSSNNKAIEISNLGGNSFDLTGNLYLFKGFSTYKNIIQNKDGSPVLDGVTLQPGKSIVVIDPSASSDLRRYAERNGGDKVIVASGSFEQVSHSALTFNGDDPVWLSTDVKGNADKVHDIVGIYGFSDKSNDPWKDQTLRRNTLITTPSATFTEGNWSKEAKDAFGGLGDPAKVDDSPLPPLAAACDESKYDYKIISDIQGAGFRSPLIAEGSDESEQEYLVKGIVSAVTKDIDKGFFLFDSAESSEHGEFTSKGIFVSTKKDLPADFVGQEVCVRAKVKEYKQYKKDTDSQTTLIPTSDDVYEVVNATPVSITPVALEKIAEDGDSFSKTLERYEGMVVKLVSDMDKVATGDQDMRVTRSFSFDFAGLPNYRYRNNMVLAYERVNRHPNQDHVAGSEASLKQAAENADRLLFVDSDVPAPNGQIPYYPAFRAENGKNTHLEDYIRVNDSLVDLEGVIQYGYGEYRMVPTNTIDKSKFERNTPRKEIPTLNTKVGDNEFAITIATQNVLNYFNSPFGGATNQHGANRGAETDLEFERQEEKIVKAILGLNADVIGLMEIENNGFGDLSSIRQLLRKVNNNFTEGKYSKKGNADSVYNRYTFVGFDSNGDTVLDALDSIGGDVITTGLIYRPSKVSLQGAKVIPMPSQNAPRIEDKYGNVLIDQDGAVRESGKNYQRNTIAATFKVLNTGKTLTVAVNHLKSKGSTCWEDWQGWETWSDFSKSNKYSKVKNDDYQGSCENFRVAAAYQLGEQMAKIGGDQVVLGDMNSYAKEDPMLLLTSNPTGKVLKTSSYTNINGRPMFGKDEGQTLTKTYGYLNAVELEEDKPWSYSYETEVGSLDHMLITPSLKDRLIDATDWHINAPETSVIDYSNYKKVTDDEKEAGMDLNPFYSNTAYRSSDHDSAIIALKYSNLEAGVNPVTMTATGGYLEVPFVINVPDSVEADAKVKKYDVAEISVSPMPENFTGKLPTKMLYSAKNQTVNFKLLGIDKGTYTFTMKLKGKRDKAVESGAVTQAAAVTETETRVIAQQSMTVEVIKADAMDPKPAVPEYDGSGGSGGAFGLGGLFALFGFGFLRRRRQ</sequence>
<dbReference type="OrthoDB" id="9800417at2"/>
<gene>
    <name evidence="4" type="ORF">VTAP4600_A2954</name>
</gene>
<dbReference type="SUPFAM" id="SSF56219">
    <property type="entry name" value="DNase I-like"/>
    <property type="match status" value="1"/>
</dbReference>
<dbReference type="GO" id="GO:0004527">
    <property type="term" value="F:exonuclease activity"/>
    <property type="evidence" value="ECO:0007669"/>
    <property type="project" value="UniProtKB-KW"/>
</dbReference>
<keyword evidence="5" id="KW-1185">Reference proteome</keyword>
<dbReference type="InterPro" id="IPR036691">
    <property type="entry name" value="Endo/exonu/phosph_ase_sf"/>
</dbReference>
<dbReference type="Gene3D" id="3.60.10.10">
    <property type="entry name" value="Endonuclease/exonuclease/phosphatase"/>
    <property type="match status" value="1"/>
</dbReference>
<dbReference type="PROSITE" id="PS51841">
    <property type="entry name" value="LTD"/>
    <property type="match status" value="1"/>
</dbReference>
<feature type="chain" id="PRO_5015009616" evidence="2">
    <location>
        <begin position="23"/>
        <end position="1110"/>
    </location>
</feature>
<dbReference type="PANTHER" id="PTHR42834">
    <property type="entry name" value="ENDONUCLEASE/EXONUCLEASE/PHOSPHATASE FAMILY PROTEIN (AFU_ORTHOLOGUE AFUA_3G09210)"/>
    <property type="match status" value="1"/>
</dbReference>
<dbReference type="RefSeq" id="WP_102523329.1">
    <property type="nucleotide sequence ID" value="NZ_LT960611.1"/>
</dbReference>
<evidence type="ECO:0000313" key="5">
    <source>
        <dbReference type="Proteomes" id="UP000235828"/>
    </source>
</evidence>
<dbReference type="AlphaFoldDB" id="A0A2N8ZG94"/>
<evidence type="ECO:0000313" key="4">
    <source>
        <dbReference type="EMBL" id="SON50920.1"/>
    </source>
</evidence>
<dbReference type="GO" id="GO:0004519">
    <property type="term" value="F:endonuclease activity"/>
    <property type="evidence" value="ECO:0007669"/>
    <property type="project" value="UniProtKB-KW"/>
</dbReference>
<dbReference type="EMBL" id="LT960611">
    <property type="protein sequence ID" value="SON50920.1"/>
    <property type="molecule type" value="Genomic_DNA"/>
</dbReference>
<dbReference type="PANTHER" id="PTHR42834:SF1">
    <property type="entry name" value="ENDONUCLEASE_EXONUCLEASE_PHOSPHATASE FAMILY PROTEIN (AFU_ORTHOLOGUE AFUA_3G09210)"/>
    <property type="match status" value="1"/>
</dbReference>
<dbReference type="Proteomes" id="UP000235828">
    <property type="component" value="Chromosome A"/>
</dbReference>
<dbReference type="InterPro" id="IPR047971">
    <property type="entry name" value="ExeM-like"/>
</dbReference>
<protein>
    <submittedName>
        <fullName evidence="4">Endonuclease/Exonuclease/phosphatase family protein</fullName>
    </submittedName>
</protein>
<proteinExistence type="predicted"/>
<keyword evidence="1" id="KW-0472">Membrane</keyword>
<feature type="domain" description="LTD" evidence="3">
    <location>
        <begin position="12"/>
        <end position="161"/>
    </location>
</feature>
<keyword evidence="2" id="KW-0732">Signal</keyword>
<keyword evidence="1" id="KW-0812">Transmembrane</keyword>
<dbReference type="InterPro" id="IPR001322">
    <property type="entry name" value="Lamin_tail_dom"/>
</dbReference>
<evidence type="ECO:0000259" key="3">
    <source>
        <dbReference type="PROSITE" id="PS51841"/>
    </source>
</evidence>